<keyword evidence="1 2" id="KW-0812">Transmembrane</keyword>
<evidence type="ECO:0000313" key="2">
    <source>
        <dbReference type="EMBL" id="EWS76284.1"/>
    </source>
</evidence>
<feature type="transmembrane region" description="Helical" evidence="1">
    <location>
        <begin position="144"/>
        <end position="165"/>
    </location>
</feature>
<dbReference type="EMBL" id="GG662845">
    <property type="protein sequence ID" value="EWS76284.1"/>
    <property type="molecule type" value="Genomic_DNA"/>
</dbReference>
<sequence>MLKYINQQKISQTFNLILSQKLNKKLVKNIFQIKIIEIIRFRNKRIRFKQISVYLNSIRRYNPILFSLLDRTRIQKYTKFQSNNTKIHQNFIYIQQYFYFVNCLFLSKQLLIYLQLSSTNQIRFKNTKIIHQINLILSKLNSNIISFSFYPFIYFNIYIYIYLLFNFANYFYSFHPIQQNFQLNHYQLPSHILNCYQLS</sequence>
<evidence type="ECO:0000313" key="3">
    <source>
        <dbReference type="Proteomes" id="UP000009168"/>
    </source>
</evidence>
<organism evidence="2 3">
    <name type="scientific">Tetrahymena thermophila (strain SB210)</name>
    <dbReference type="NCBI Taxonomy" id="312017"/>
    <lineage>
        <taxon>Eukaryota</taxon>
        <taxon>Sar</taxon>
        <taxon>Alveolata</taxon>
        <taxon>Ciliophora</taxon>
        <taxon>Intramacronucleata</taxon>
        <taxon>Oligohymenophorea</taxon>
        <taxon>Hymenostomatida</taxon>
        <taxon>Tetrahymenina</taxon>
        <taxon>Tetrahymenidae</taxon>
        <taxon>Tetrahymena</taxon>
    </lineage>
</organism>
<dbReference type="InParanoid" id="W7XLH2"/>
<protein>
    <submittedName>
        <fullName evidence="2">Transmembrane protein, putative</fullName>
    </submittedName>
</protein>
<dbReference type="KEGG" id="tet:TTHERM_000000090"/>
<keyword evidence="3" id="KW-1185">Reference proteome</keyword>
<feature type="transmembrane region" description="Helical" evidence="1">
    <location>
        <begin position="97"/>
        <end position="116"/>
    </location>
</feature>
<dbReference type="AlphaFoldDB" id="W7XLH2"/>
<dbReference type="Proteomes" id="UP000009168">
    <property type="component" value="Unassembled WGS sequence"/>
</dbReference>
<keyword evidence="1" id="KW-0472">Membrane</keyword>
<dbReference type="RefSeq" id="XP_012651068.1">
    <property type="nucleotide sequence ID" value="XM_012795614.1"/>
</dbReference>
<evidence type="ECO:0000256" key="1">
    <source>
        <dbReference type="SAM" id="Phobius"/>
    </source>
</evidence>
<accession>W7XLH2</accession>
<keyword evidence="1" id="KW-1133">Transmembrane helix</keyword>
<proteinExistence type="predicted"/>
<dbReference type="GeneID" id="24436749"/>
<name>W7XLH2_TETTS</name>
<reference evidence="3" key="1">
    <citation type="journal article" date="2006" name="PLoS Biol.">
        <title>Macronuclear genome sequence of the ciliate Tetrahymena thermophila, a model eukaryote.</title>
        <authorList>
            <person name="Eisen J.A."/>
            <person name="Coyne R.S."/>
            <person name="Wu M."/>
            <person name="Wu D."/>
            <person name="Thiagarajan M."/>
            <person name="Wortman J.R."/>
            <person name="Badger J.H."/>
            <person name="Ren Q."/>
            <person name="Amedeo P."/>
            <person name="Jones K.M."/>
            <person name="Tallon L.J."/>
            <person name="Delcher A.L."/>
            <person name="Salzberg S.L."/>
            <person name="Silva J.C."/>
            <person name="Haas B.J."/>
            <person name="Majoros W.H."/>
            <person name="Farzad M."/>
            <person name="Carlton J.M."/>
            <person name="Smith R.K. Jr."/>
            <person name="Garg J."/>
            <person name="Pearlman R.E."/>
            <person name="Karrer K.M."/>
            <person name="Sun L."/>
            <person name="Manning G."/>
            <person name="Elde N.C."/>
            <person name="Turkewitz A.P."/>
            <person name="Asai D.J."/>
            <person name="Wilkes D.E."/>
            <person name="Wang Y."/>
            <person name="Cai H."/>
            <person name="Collins K."/>
            <person name="Stewart B.A."/>
            <person name="Lee S.R."/>
            <person name="Wilamowska K."/>
            <person name="Weinberg Z."/>
            <person name="Ruzzo W.L."/>
            <person name="Wloga D."/>
            <person name="Gaertig J."/>
            <person name="Frankel J."/>
            <person name="Tsao C.-C."/>
            <person name="Gorovsky M.A."/>
            <person name="Keeling P.J."/>
            <person name="Waller R.F."/>
            <person name="Patron N.J."/>
            <person name="Cherry J.M."/>
            <person name="Stover N.A."/>
            <person name="Krieger C.J."/>
            <person name="del Toro C."/>
            <person name="Ryder H.F."/>
            <person name="Williamson S.C."/>
            <person name="Barbeau R.A."/>
            <person name="Hamilton E.P."/>
            <person name="Orias E."/>
        </authorList>
    </citation>
    <scope>NUCLEOTIDE SEQUENCE [LARGE SCALE GENOMIC DNA]</scope>
    <source>
        <strain evidence="3">SB210</strain>
    </source>
</reference>
<gene>
    <name evidence="2" type="ORF">TTHERM_000000090</name>
</gene>